<comment type="caution">
    <text evidence="2">The sequence shown here is derived from an EMBL/GenBank/DDBJ whole genome shotgun (WGS) entry which is preliminary data.</text>
</comment>
<dbReference type="InterPro" id="IPR029068">
    <property type="entry name" value="Glyas_Bleomycin-R_OHBP_Dase"/>
</dbReference>
<gene>
    <name evidence="2" type="ORF">G9U52_30360</name>
</gene>
<organism evidence="2 3">
    <name type="scientific">Paenibacillus agricola</name>
    <dbReference type="NCBI Taxonomy" id="2716264"/>
    <lineage>
        <taxon>Bacteria</taxon>
        <taxon>Bacillati</taxon>
        <taxon>Bacillota</taxon>
        <taxon>Bacilli</taxon>
        <taxon>Bacillales</taxon>
        <taxon>Paenibacillaceae</taxon>
        <taxon>Paenibacillus</taxon>
    </lineage>
</organism>
<dbReference type="Gene3D" id="3.10.180.10">
    <property type="entry name" value="2,3-Dihydroxybiphenyl 1,2-Dioxygenase, domain 1"/>
    <property type="match status" value="1"/>
</dbReference>
<dbReference type="InterPro" id="IPR004360">
    <property type="entry name" value="Glyas_Fos-R_dOase_dom"/>
</dbReference>
<dbReference type="Proteomes" id="UP001165962">
    <property type="component" value="Unassembled WGS sequence"/>
</dbReference>
<proteinExistence type="predicted"/>
<keyword evidence="3" id="KW-1185">Reference proteome</keyword>
<feature type="domain" description="VOC" evidence="1">
    <location>
        <begin position="7"/>
        <end position="150"/>
    </location>
</feature>
<protein>
    <submittedName>
        <fullName evidence="2">VOC family protein</fullName>
    </submittedName>
</protein>
<reference evidence="2" key="1">
    <citation type="submission" date="2020-03" db="EMBL/GenBank/DDBJ databases">
        <title>Draft sequencing of Paenibacilllus sp. S3N08.</title>
        <authorList>
            <person name="Kim D.-U."/>
        </authorList>
    </citation>
    <scope>NUCLEOTIDE SEQUENCE</scope>
    <source>
        <strain evidence="2">S3N08</strain>
    </source>
</reference>
<dbReference type="Pfam" id="PF00903">
    <property type="entry name" value="Glyoxalase"/>
    <property type="match status" value="1"/>
</dbReference>
<evidence type="ECO:0000313" key="3">
    <source>
        <dbReference type="Proteomes" id="UP001165962"/>
    </source>
</evidence>
<dbReference type="RefSeq" id="WP_166154762.1">
    <property type="nucleotide sequence ID" value="NZ_JAAOIW010000016.1"/>
</dbReference>
<evidence type="ECO:0000259" key="1">
    <source>
        <dbReference type="PROSITE" id="PS51819"/>
    </source>
</evidence>
<dbReference type="InterPro" id="IPR037523">
    <property type="entry name" value="VOC_core"/>
</dbReference>
<dbReference type="EMBL" id="JAAOIW010000016">
    <property type="protein sequence ID" value="NHN34126.1"/>
    <property type="molecule type" value="Genomic_DNA"/>
</dbReference>
<evidence type="ECO:0000313" key="2">
    <source>
        <dbReference type="EMBL" id="NHN34126.1"/>
    </source>
</evidence>
<dbReference type="SUPFAM" id="SSF54593">
    <property type="entry name" value="Glyoxalase/Bleomycin resistance protein/Dihydroxybiphenyl dioxygenase"/>
    <property type="match status" value="1"/>
</dbReference>
<dbReference type="CDD" id="cd06587">
    <property type="entry name" value="VOC"/>
    <property type="match status" value="1"/>
</dbReference>
<accession>A0ABX0JFY4</accession>
<dbReference type="PROSITE" id="PS51819">
    <property type="entry name" value="VOC"/>
    <property type="match status" value="1"/>
</dbReference>
<sequence>MKIKSRGISEAVLEVINMDLSVEFWHKKLGFPIVDQWGYSDGQFNKNTEQIWATWLYVGGSTRLGLWLPREFSQEQLLEKSKLISGWNGLFDEGGIHVHLALYIDHNDIDDAINRLEECNIDYKIIINNLGHKRIYFKDTENNVIEFYTLNMHEDYLMRLNKGLLQNIED</sequence>
<name>A0ABX0JFY4_9BACL</name>